<dbReference type="SUPFAM" id="SSF53756">
    <property type="entry name" value="UDP-Glycosyltransferase/glycogen phosphorylase"/>
    <property type="match status" value="1"/>
</dbReference>
<comment type="caution">
    <text evidence="3">The sequence shown here is derived from an EMBL/GenBank/DDBJ whole genome shotgun (WGS) entry which is preliminary data.</text>
</comment>
<dbReference type="InterPro" id="IPR050426">
    <property type="entry name" value="Glycosyltransferase_28"/>
</dbReference>
<dbReference type="EMBL" id="PNEN01001590">
    <property type="protein sequence ID" value="PPJ53153.1"/>
    <property type="molecule type" value="Genomic_DNA"/>
</dbReference>
<protein>
    <recommendedName>
        <fullName evidence="2">Glycosyltransferase family 28 N-terminal domain-containing protein</fullName>
    </recommendedName>
</protein>
<dbReference type="CDD" id="cd03784">
    <property type="entry name" value="GT1_Gtf-like"/>
    <property type="match status" value="1"/>
</dbReference>
<feature type="domain" description="Glycosyltransferase family 28 N-terminal" evidence="2">
    <location>
        <begin position="3"/>
        <end position="68"/>
    </location>
</feature>
<dbReference type="InterPro" id="IPR004276">
    <property type="entry name" value="GlycoTrans_28_N"/>
</dbReference>
<dbReference type="PANTHER" id="PTHR48050:SF27">
    <property type="entry name" value="GLUCOSYLTRANSFERASE, PUTATIVE (AFU_ORTHOLOGUE AFUA_7G04880)-RELATED"/>
    <property type="match status" value="1"/>
</dbReference>
<dbReference type="OrthoDB" id="3648554at2759"/>
<dbReference type="Pfam" id="PF03033">
    <property type="entry name" value="Glyco_transf_28"/>
    <property type="match status" value="1"/>
</dbReference>
<proteinExistence type="predicted"/>
<name>A0A2S6C095_9PEZI</name>
<dbReference type="InterPro" id="IPR002213">
    <property type="entry name" value="UDP_glucos_trans"/>
</dbReference>
<dbReference type="GO" id="GO:0005975">
    <property type="term" value="P:carbohydrate metabolic process"/>
    <property type="evidence" value="ECO:0007669"/>
    <property type="project" value="InterPro"/>
</dbReference>
<sequence>MNIVIYVVGSRSDVQPFLALGCELQKYGHRVRVATHDVFAKFVRKAGLEFHSVGGDPAALMAYMVKNPSLMPSMKTIMDGEISRKRTMTATAAFPHPLANLKNVGDDPYVANFLSYHIFEWMTWQGSGDIINDFRKDVDLDPVNIMDGPLLVDKLEIPTTYCWSPALVAKPVDWAENIKVCGFFFRSTPSYTPAPDLDESLKSGPPPVYIGFGSTVLDDPQKILSVITKAVRLTGVRAIISKGLSELGGDAGENIFCIGDCPYEWLFPRMAAVVHYAGAGTTACGLKNGIPTLIVPFFGD</sequence>
<dbReference type="PANTHER" id="PTHR48050">
    <property type="entry name" value="STEROL 3-BETA-GLUCOSYLTRANSFERASE"/>
    <property type="match status" value="1"/>
</dbReference>
<keyword evidence="1" id="KW-0808">Transferase</keyword>
<dbReference type="AlphaFoldDB" id="A0A2S6C095"/>
<evidence type="ECO:0000313" key="3">
    <source>
        <dbReference type="EMBL" id="PPJ53153.1"/>
    </source>
</evidence>
<gene>
    <name evidence="3" type="ORF">CBER1_11533</name>
</gene>
<dbReference type="Gene3D" id="3.40.50.2000">
    <property type="entry name" value="Glycogen Phosphorylase B"/>
    <property type="match status" value="2"/>
</dbReference>
<evidence type="ECO:0000256" key="1">
    <source>
        <dbReference type="ARBA" id="ARBA00022679"/>
    </source>
</evidence>
<evidence type="ECO:0000259" key="2">
    <source>
        <dbReference type="Pfam" id="PF03033"/>
    </source>
</evidence>
<keyword evidence="4" id="KW-1185">Reference proteome</keyword>
<reference evidence="4" key="1">
    <citation type="journal article" date="2017" name="bioRxiv">
        <title>Conservation of a gene cluster reveals novel cercosporin biosynthetic mechanisms and extends production to the genus Colletotrichum.</title>
        <authorList>
            <person name="de Jonge R."/>
            <person name="Ebert M.K."/>
            <person name="Huitt-Roehl C.R."/>
            <person name="Pal P."/>
            <person name="Suttle J.C."/>
            <person name="Spanner R.E."/>
            <person name="Neubauer J.D."/>
            <person name="Jurick W.M.II."/>
            <person name="Stott K.A."/>
            <person name="Secor G.A."/>
            <person name="Thomma B.P.H.J."/>
            <person name="Van de Peer Y."/>
            <person name="Townsend C.A."/>
            <person name="Bolton M.D."/>
        </authorList>
    </citation>
    <scope>NUCLEOTIDE SEQUENCE [LARGE SCALE GENOMIC DNA]</scope>
    <source>
        <strain evidence="4">CBS538.71</strain>
    </source>
</reference>
<dbReference type="Proteomes" id="UP000237631">
    <property type="component" value="Unassembled WGS sequence"/>
</dbReference>
<dbReference type="FunFam" id="3.40.50.2000:FF:000009">
    <property type="entry name" value="Sterol 3-beta-glucosyltransferase UGT80A2"/>
    <property type="match status" value="1"/>
</dbReference>
<dbReference type="STRING" id="357750.A0A2S6C095"/>
<organism evidence="3 4">
    <name type="scientific">Cercospora berteroae</name>
    <dbReference type="NCBI Taxonomy" id="357750"/>
    <lineage>
        <taxon>Eukaryota</taxon>
        <taxon>Fungi</taxon>
        <taxon>Dikarya</taxon>
        <taxon>Ascomycota</taxon>
        <taxon>Pezizomycotina</taxon>
        <taxon>Dothideomycetes</taxon>
        <taxon>Dothideomycetidae</taxon>
        <taxon>Mycosphaerellales</taxon>
        <taxon>Mycosphaerellaceae</taxon>
        <taxon>Cercospora</taxon>
    </lineage>
</organism>
<dbReference type="GO" id="GO:0016906">
    <property type="term" value="F:sterol 3-beta-glucosyltransferase activity"/>
    <property type="evidence" value="ECO:0007669"/>
    <property type="project" value="UniProtKB-ARBA"/>
</dbReference>
<evidence type="ECO:0000313" key="4">
    <source>
        <dbReference type="Proteomes" id="UP000237631"/>
    </source>
</evidence>
<accession>A0A2S6C095</accession>